<dbReference type="Pfam" id="PF04096">
    <property type="entry name" value="Nucleoporin2"/>
    <property type="match status" value="1"/>
</dbReference>
<dbReference type="OMA" id="SNACHIP"/>
<dbReference type="Gene3D" id="3.30.1610.10">
    <property type="entry name" value="Peptidase S59, nucleoporin"/>
    <property type="match status" value="1"/>
</dbReference>
<evidence type="ECO:0000256" key="4">
    <source>
        <dbReference type="ARBA" id="ARBA00022816"/>
    </source>
</evidence>
<dbReference type="InterPro" id="IPR036903">
    <property type="entry name" value="Nup98_auto-Pept-S59_dom_sf"/>
</dbReference>
<evidence type="ECO:0000313" key="11">
    <source>
        <dbReference type="EnsemblPlants" id="AUR62033200-RA:cds"/>
    </source>
</evidence>
<keyword evidence="3" id="KW-0813">Transport</keyword>
<evidence type="ECO:0000256" key="8">
    <source>
        <dbReference type="ARBA" id="ARBA00023242"/>
    </source>
</evidence>
<dbReference type="PROSITE" id="PS51434">
    <property type="entry name" value="NUP_C"/>
    <property type="match status" value="1"/>
</dbReference>
<reference evidence="11" key="1">
    <citation type="journal article" date="2017" name="Nature">
        <title>The genome of Chenopodium quinoa.</title>
        <authorList>
            <person name="Jarvis D.E."/>
            <person name="Ho Y.S."/>
            <person name="Lightfoot D.J."/>
            <person name="Schmoeckel S.M."/>
            <person name="Li B."/>
            <person name="Borm T.J.A."/>
            <person name="Ohyanagi H."/>
            <person name="Mineta K."/>
            <person name="Michell C.T."/>
            <person name="Saber N."/>
            <person name="Kharbatia N.M."/>
            <person name="Rupper R.R."/>
            <person name="Sharp A.R."/>
            <person name="Dally N."/>
            <person name="Boughton B.A."/>
            <person name="Woo Y.H."/>
            <person name="Gao G."/>
            <person name="Schijlen E.G.W.M."/>
            <person name="Guo X."/>
            <person name="Momin A.A."/>
            <person name="Negrao S."/>
            <person name="Al-Babili S."/>
            <person name="Gehring C."/>
            <person name="Roessner U."/>
            <person name="Jung C."/>
            <person name="Murphy K."/>
            <person name="Arold S.T."/>
            <person name="Gojobori T."/>
            <person name="van der Linden C.G."/>
            <person name="van Loo E.N."/>
            <person name="Jellen E.N."/>
            <person name="Maughan P.J."/>
            <person name="Tester M."/>
        </authorList>
    </citation>
    <scope>NUCLEOTIDE SEQUENCE [LARGE SCALE GENOMIC DNA]</scope>
    <source>
        <strain evidence="11">cv. PI 614886</strain>
    </source>
</reference>
<accession>A0A803MPJ9</accession>
<dbReference type="InterPro" id="IPR037665">
    <property type="entry name" value="Nucleoporin_S59-like"/>
</dbReference>
<dbReference type="GO" id="GO:0003723">
    <property type="term" value="F:RNA binding"/>
    <property type="evidence" value="ECO:0007669"/>
    <property type="project" value="TreeGrafter"/>
</dbReference>
<evidence type="ECO:0000256" key="6">
    <source>
        <dbReference type="ARBA" id="ARBA00023010"/>
    </source>
</evidence>
<keyword evidence="5" id="KW-0653">Protein transport</keyword>
<evidence type="ECO:0000313" key="12">
    <source>
        <dbReference type="Proteomes" id="UP000596660"/>
    </source>
</evidence>
<dbReference type="Gene3D" id="1.10.10.2360">
    <property type="match status" value="1"/>
</dbReference>
<dbReference type="InterPro" id="IPR007230">
    <property type="entry name" value="Nup98_auto-Pept-S59_dom"/>
</dbReference>
<feature type="domain" description="Peptidase S59" evidence="10">
    <location>
        <begin position="794"/>
        <end position="935"/>
    </location>
</feature>
<dbReference type="GO" id="GO:0006606">
    <property type="term" value="P:protein import into nucleus"/>
    <property type="evidence" value="ECO:0007669"/>
    <property type="project" value="TreeGrafter"/>
</dbReference>
<dbReference type="GO" id="GO:0008139">
    <property type="term" value="F:nuclear localization sequence binding"/>
    <property type="evidence" value="ECO:0007669"/>
    <property type="project" value="TreeGrafter"/>
</dbReference>
<dbReference type="GO" id="GO:0044614">
    <property type="term" value="C:nuclear pore cytoplasmic filaments"/>
    <property type="evidence" value="ECO:0007669"/>
    <property type="project" value="TreeGrafter"/>
</dbReference>
<evidence type="ECO:0000256" key="5">
    <source>
        <dbReference type="ARBA" id="ARBA00022927"/>
    </source>
</evidence>
<dbReference type="Gramene" id="AUR62033200-RA">
    <property type="protein sequence ID" value="AUR62033200-RA:cds"/>
    <property type="gene ID" value="AUR62033200"/>
</dbReference>
<dbReference type="EnsemblPlants" id="AUR62033200-RA">
    <property type="protein sequence ID" value="AUR62033200-RA:cds"/>
    <property type="gene ID" value="AUR62033200"/>
</dbReference>
<name>A0A803MPJ9_CHEQI</name>
<dbReference type="Proteomes" id="UP000596660">
    <property type="component" value="Unplaced"/>
</dbReference>
<dbReference type="GO" id="GO:0000973">
    <property type="term" value="P:post-transcriptional tethering of RNA polymerase II gene DNA at nuclear periphery"/>
    <property type="evidence" value="ECO:0007669"/>
    <property type="project" value="TreeGrafter"/>
</dbReference>
<dbReference type="GO" id="GO:0051028">
    <property type="term" value="P:mRNA transport"/>
    <property type="evidence" value="ECO:0007669"/>
    <property type="project" value="UniProtKB-KW"/>
</dbReference>
<reference evidence="11" key="2">
    <citation type="submission" date="2021-03" db="UniProtKB">
        <authorList>
            <consortium name="EnsemblPlants"/>
        </authorList>
    </citation>
    <scope>IDENTIFICATION</scope>
</reference>
<evidence type="ECO:0000256" key="9">
    <source>
        <dbReference type="ARBA" id="ARBA00065263"/>
    </source>
</evidence>
<keyword evidence="7" id="KW-0906">Nuclear pore complex</keyword>
<organism evidence="11 12">
    <name type="scientific">Chenopodium quinoa</name>
    <name type="common">Quinoa</name>
    <dbReference type="NCBI Taxonomy" id="63459"/>
    <lineage>
        <taxon>Eukaryota</taxon>
        <taxon>Viridiplantae</taxon>
        <taxon>Streptophyta</taxon>
        <taxon>Embryophyta</taxon>
        <taxon>Tracheophyta</taxon>
        <taxon>Spermatophyta</taxon>
        <taxon>Magnoliopsida</taxon>
        <taxon>eudicotyledons</taxon>
        <taxon>Gunneridae</taxon>
        <taxon>Pentapetalae</taxon>
        <taxon>Caryophyllales</taxon>
        <taxon>Chenopodiaceae</taxon>
        <taxon>Chenopodioideae</taxon>
        <taxon>Atripliceae</taxon>
        <taxon>Chenopodium</taxon>
    </lineage>
</organism>
<dbReference type="FunFam" id="3.30.1610.10:FF:000002">
    <property type="entry name" value="nuclear pore complex protein NUP98A"/>
    <property type="match status" value="1"/>
</dbReference>
<dbReference type="GO" id="GO:0017056">
    <property type="term" value="F:structural constituent of nuclear pore"/>
    <property type="evidence" value="ECO:0007669"/>
    <property type="project" value="InterPro"/>
</dbReference>
<keyword evidence="12" id="KW-1185">Reference proteome</keyword>
<evidence type="ECO:0000256" key="1">
    <source>
        <dbReference type="ARBA" id="ARBA00004567"/>
    </source>
</evidence>
<dbReference type="GO" id="GO:0048573">
    <property type="term" value="P:photoperiodism, flowering"/>
    <property type="evidence" value="ECO:0007669"/>
    <property type="project" value="UniProtKB-ARBA"/>
</dbReference>
<evidence type="ECO:0000259" key="10">
    <source>
        <dbReference type="PROSITE" id="PS51434"/>
    </source>
</evidence>
<evidence type="ECO:0000256" key="3">
    <source>
        <dbReference type="ARBA" id="ARBA00022448"/>
    </source>
</evidence>
<dbReference type="AlphaFoldDB" id="A0A803MPJ9"/>
<comment type="subcellular location">
    <subcellularLocation>
        <location evidence="1">Nucleus</location>
        <location evidence="1">Nuclear pore complex</location>
    </subcellularLocation>
</comment>
<dbReference type="PANTHER" id="PTHR23198">
    <property type="entry name" value="NUCLEOPORIN"/>
    <property type="match status" value="1"/>
</dbReference>
<evidence type="ECO:0000256" key="7">
    <source>
        <dbReference type="ARBA" id="ARBA00023132"/>
    </source>
</evidence>
<evidence type="ECO:0000256" key="2">
    <source>
        <dbReference type="ARBA" id="ARBA00008926"/>
    </source>
</evidence>
<proteinExistence type="inferred from homology"/>
<protein>
    <recommendedName>
        <fullName evidence="10">Peptidase S59 domain-containing protein</fullName>
    </recommendedName>
</protein>
<sequence length="935" mass="98388">MAGVFGQVSASLETSREFGNVSNSSNLFASKGFGGNAINAFGAASSPFQISSVFGSGSNLSNPFASNAMGTTNFPNISTQGSGFGCNATNAFGAASYSFGTSSVFGSGGNSSDLLASNAMGTTNFPNISTQGSAFGGSTTNVFGEASSSLRTSSLFGNGSNLSNVFAPNTTGTTRLPTQGSIFGGSTTNVLGSTSSSLGMSSLFGKGSNSSYMFASNTTGSTTSPSFINQGSFIGGSSTGLFGVSSASSPSLTFGQRQPAAFFGSSSTLGTTSVGNYGPFGSTTSRGAFGGIDDTPAGAPGPPAIVGFTSNNSSNAAAFMPLRNALASHVTGSNFGQTSNALGIMPANPFSTSSSVTSPSLLVGCRIKSYEQTIIKDDSKNCRLISISGMPCYAGKSHEELRWENYGLKSGVSDQAQGINKQHLSIPLPSVTSSLGILTPSCSAPAFSTNMNTPTFQIPSPNISAFHTRTPIFTGSGCDQVTAGDPNNQPLQNPQLSTQALRLWPDYLLRTTPKHLSIHSPSTGNGCDQVASSSAISSIKPWPNNGNSVIDTIQASSPWTTPLVSAGNNGGFSLDVGSPQPNPPQQFTATSKVTESIIAVKDPFGSETKTFQPVIDHSVRSSFIQHGISSMPVSSKPAKIRVPSYFTSRHHSLKPLTVSVRKYHPSSDGTKVPFFDRAAEGLNISKGYNYIIPRENPRSVIAASTEPTFDSASKKEASSLNHAATVEYEDGNEGIKWIKDKSDTTYDKKAYYKGTGNAKKAQISSSAPISCKDDFAKTNDNAKELELLLPKLQRSDYYTEPKIEKLASIESSNPGFCSHVKDFVLGRDGFGWVKFYGETNVRGLNLDSLVHFNYREVIVYDDESEKPPVGQGLNKAAEVTLLNVKCVDKIGKQHNSGKMVEKYIEKLKQAAEKQGAEFVSYDPVKGEWRFSVKHF</sequence>
<comment type="subunit">
    <text evidence="9">Part of the nuclear pore complex (NPC). The NPC has an eight-fold symmetrical structure comprising a central transport channel and two rings, the cytoplasmic and nuclear rings, to which eight filaments are attached. The cytoplasmic filaments have loose ends, while the nuclear filaments are joined in a distal ring, forming a nuclear basket. NPCs are highly dynamic in configuration and composition, and can be devided in 3 subcomplexes, the NUP62 subcomplex, the NUP107-160 subcomplex and the NUP93 subcomplex, containing approximately 30 different nucleoporin proteins.</text>
</comment>
<dbReference type="GO" id="GO:0006405">
    <property type="term" value="P:RNA export from nucleus"/>
    <property type="evidence" value="ECO:0007669"/>
    <property type="project" value="TreeGrafter"/>
</dbReference>
<keyword evidence="8" id="KW-0539">Nucleus</keyword>
<keyword evidence="4" id="KW-0509">mRNA transport</keyword>
<dbReference type="PANTHER" id="PTHR23198:SF6">
    <property type="entry name" value="NUCLEAR PORE COMPLEX PROTEIN NUP98-NUP96"/>
    <property type="match status" value="1"/>
</dbReference>
<dbReference type="SUPFAM" id="SSF82215">
    <property type="entry name" value="C-terminal autoproteolytic domain of nucleoporin nup98"/>
    <property type="match status" value="1"/>
</dbReference>
<comment type="similarity">
    <text evidence="2">Belongs to the nucleoporin GLFG family.</text>
</comment>
<keyword evidence="6" id="KW-0811">Translocation</keyword>
<dbReference type="GO" id="GO:0034398">
    <property type="term" value="P:telomere tethering at nuclear periphery"/>
    <property type="evidence" value="ECO:0007669"/>
    <property type="project" value="TreeGrafter"/>
</dbReference>